<name>A0ABW1G660_9ACTN</name>
<reference evidence="4" key="1">
    <citation type="journal article" date="2019" name="Int. J. Syst. Evol. Microbiol.">
        <title>The Global Catalogue of Microorganisms (GCM) 10K type strain sequencing project: providing services to taxonomists for standard genome sequencing and annotation.</title>
        <authorList>
            <consortium name="The Broad Institute Genomics Platform"/>
            <consortium name="The Broad Institute Genome Sequencing Center for Infectious Disease"/>
            <person name="Wu L."/>
            <person name="Ma J."/>
        </authorList>
    </citation>
    <scope>NUCLEOTIDE SEQUENCE [LARGE SCALE GENOMIC DNA]</scope>
    <source>
        <strain evidence="4">JCM 4816</strain>
    </source>
</reference>
<feature type="transmembrane region" description="Helical" evidence="1">
    <location>
        <begin position="59"/>
        <end position="80"/>
    </location>
</feature>
<dbReference type="RefSeq" id="WP_380584441.1">
    <property type="nucleotide sequence ID" value="NZ_JBHSQJ010000071.1"/>
</dbReference>
<feature type="chain" id="PRO_5047068499" description="LPXTG cell wall anchor domain-containing protein" evidence="2">
    <location>
        <begin position="22"/>
        <end position="92"/>
    </location>
</feature>
<accession>A0ABW1G660</accession>
<gene>
    <name evidence="3" type="ORF">ACFP3V_17575</name>
</gene>
<dbReference type="Proteomes" id="UP001596174">
    <property type="component" value="Unassembled WGS sequence"/>
</dbReference>
<comment type="caution">
    <text evidence="3">The sequence shown here is derived from an EMBL/GenBank/DDBJ whole genome shotgun (WGS) entry which is preliminary data.</text>
</comment>
<evidence type="ECO:0008006" key="5">
    <source>
        <dbReference type="Google" id="ProtNLM"/>
    </source>
</evidence>
<keyword evidence="1" id="KW-0472">Membrane</keyword>
<protein>
    <recommendedName>
        <fullName evidence="5">LPXTG cell wall anchor domain-containing protein</fullName>
    </recommendedName>
</protein>
<evidence type="ECO:0000313" key="3">
    <source>
        <dbReference type="EMBL" id="MFC5909022.1"/>
    </source>
</evidence>
<evidence type="ECO:0000313" key="4">
    <source>
        <dbReference type="Proteomes" id="UP001596174"/>
    </source>
</evidence>
<feature type="signal peptide" evidence="2">
    <location>
        <begin position="1"/>
        <end position="21"/>
    </location>
</feature>
<keyword evidence="1" id="KW-0812">Transmembrane</keyword>
<keyword evidence="1" id="KW-1133">Transmembrane helix</keyword>
<organism evidence="3 4">
    <name type="scientific">Streptacidiphilus monticola</name>
    <dbReference type="NCBI Taxonomy" id="2161674"/>
    <lineage>
        <taxon>Bacteria</taxon>
        <taxon>Bacillati</taxon>
        <taxon>Actinomycetota</taxon>
        <taxon>Actinomycetes</taxon>
        <taxon>Kitasatosporales</taxon>
        <taxon>Streptomycetaceae</taxon>
        <taxon>Streptacidiphilus</taxon>
    </lineage>
</organism>
<evidence type="ECO:0000256" key="1">
    <source>
        <dbReference type="SAM" id="Phobius"/>
    </source>
</evidence>
<keyword evidence="4" id="KW-1185">Reference proteome</keyword>
<sequence length="92" mass="9284">MPSRLPMIAAAAGLAAVGSLAIGPADSRPTAAALPHPVSQDSGRVTQAVAQEPHQQPDVASYAIGGAGCLLAGAGLFVVLRRRNALWEPTAF</sequence>
<dbReference type="EMBL" id="JBHSQJ010000071">
    <property type="protein sequence ID" value="MFC5909022.1"/>
    <property type="molecule type" value="Genomic_DNA"/>
</dbReference>
<evidence type="ECO:0000256" key="2">
    <source>
        <dbReference type="SAM" id="SignalP"/>
    </source>
</evidence>
<keyword evidence="2" id="KW-0732">Signal</keyword>
<proteinExistence type="predicted"/>